<dbReference type="PANTHER" id="PTHR46797">
    <property type="entry name" value="HTH-TYPE TRANSCRIPTIONAL REGULATOR"/>
    <property type="match status" value="1"/>
</dbReference>
<protein>
    <submittedName>
        <fullName evidence="3">Transcriptional regulator</fullName>
    </submittedName>
</protein>
<dbReference type="PANTHER" id="PTHR46797:SF1">
    <property type="entry name" value="METHYLPHOSPHONATE SYNTHASE"/>
    <property type="match status" value="1"/>
</dbReference>
<organism evidence="3 4">
    <name type="scientific">Shewanella denitrificans (strain OS217 / ATCC BAA-1090 / DSM 15013)</name>
    <dbReference type="NCBI Taxonomy" id="318161"/>
    <lineage>
        <taxon>Bacteria</taxon>
        <taxon>Pseudomonadati</taxon>
        <taxon>Pseudomonadota</taxon>
        <taxon>Gammaproteobacteria</taxon>
        <taxon>Alteromonadales</taxon>
        <taxon>Shewanellaceae</taxon>
        <taxon>Shewanella</taxon>
    </lineage>
</organism>
<keyword evidence="1" id="KW-0238">DNA-binding</keyword>
<name>Q12QC4_SHEDO</name>
<dbReference type="Gene3D" id="2.60.120.10">
    <property type="entry name" value="Jelly Rolls"/>
    <property type="match status" value="1"/>
</dbReference>
<accession>Q12QC4</accession>
<dbReference type="SUPFAM" id="SSF51182">
    <property type="entry name" value="RmlC-like cupins"/>
    <property type="match status" value="1"/>
</dbReference>
<dbReference type="SMART" id="SM00530">
    <property type="entry name" value="HTH_XRE"/>
    <property type="match status" value="1"/>
</dbReference>
<evidence type="ECO:0000313" key="3">
    <source>
        <dbReference type="EMBL" id="ABE54352.1"/>
    </source>
</evidence>
<dbReference type="Pfam" id="PF01381">
    <property type="entry name" value="HTH_3"/>
    <property type="match status" value="1"/>
</dbReference>
<dbReference type="GO" id="GO:0003677">
    <property type="term" value="F:DNA binding"/>
    <property type="evidence" value="ECO:0007669"/>
    <property type="project" value="UniProtKB-KW"/>
</dbReference>
<dbReference type="InterPro" id="IPR010982">
    <property type="entry name" value="Lambda_DNA-bd_dom_sf"/>
</dbReference>
<dbReference type="STRING" id="318161.Sden_1064"/>
<dbReference type="Gene3D" id="1.10.260.40">
    <property type="entry name" value="lambda repressor-like DNA-binding domains"/>
    <property type="match status" value="1"/>
</dbReference>
<dbReference type="SUPFAM" id="SSF47413">
    <property type="entry name" value="lambda repressor-like DNA-binding domains"/>
    <property type="match status" value="1"/>
</dbReference>
<dbReference type="InterPro" id="IPR011051">
    <property type="entry name" value="RmlC_Cupin_sf"/>
</dbReference>
<sequence length="195" mass="21673">MCKIHYSRHLMNFDYIGLFIRSFRQANHESLQSLADRSGVSRSMISQIESGQKSPTIMILAKLADAMSISLEDFIKVPKGLNTLEVLTPSESNIVSKSASAFVCHQLAARSSSSPADLYQFYFIKAGKTQFSANPKSTAVKYVWVEQGELSLYLSSKQVSVKAGQAIKFNASIPHRFECRQGILAKGTFFIAYEN</sequence>
<dbReference type="PROSITE" id="PS50943">
    <property type="entry name" value="HTH_CROC1"/>
    <property type="match status" value="1"/>
</dbReference>
<gene>
    <name evidence="3" type="ordered locus">Sden_1064</name>
</gene>
<dbReference type="InterPro" id="IPR050807">
    <property type="entry name" value="TransReg_Diox_bact_type"/>
</dbReference>
<keyword evidence="4" id="KW-1185">Reference proteome</keyword>
<feature type="domain" description="HTH cro/C1-type" evidence="2">
    <location>
        <begin position="20"/>
        <end position="74"/>
    </location>
</feature>
<dbReference type="Proteomes" id="UP000001982">
    <property type="component" value="Chromosome"/>
</dbReference>
<evidence type="ECO:0000259" key="2">
    <source>
        <dbReference type="PROSITE" id="PS50943"/>
    </source>
</evidence>
<dbReference type="HOGENOM" id="CLU_085376_4_1_6"/>
<dbReference type="CDD" id="cd00093">
    <property type="entry name" value="HTH_XRE"/>
    <property type="match status" value="1"/>
</dbReference>
<proteinExistence type="predicted"/>
<dbReference type="InterPro" id="IPR014710">
    <property type="entry name" value="RmlC-like_jellyroll"/>
</dbReference>
<dbReference type="GO" id="GO:0005829">
    <property type="term" value="C:cytosol"/>
    <property type="evidence" value="ECO:0007669"/>
    <property type="project" value="TreeGrafter"/>
</dbReference>
<dbReference type="GO" id="GO:0003700">
    <property type="term" value="F:DNA-binding transcription factor activity"/>
    <property type="evidence" value="ECO:0007669"/>
    <property type="project" value="TreeGrafter"/>
</dbReference>
<dbReference type="AlphaFoldDB" id="Q12QC4"/>
<dbReference type="eggNOG" id="COG1396">
    <property type="taxonomic scope" value="Bacteria"/>
</dbReference>
<reference evidence="3 4" key="1">
    <citation type="submission" date="2006-03" db="EMBL/GenBank/DDBJ databases">
        <title>Complete sequence of Shewanella denitrificans OS217.</title>
        <authorList>
            <consortium name="US DOE Joint Genome Institute"/>
            <person name="Copeland A."/>
            <person name="Lucas S."/>
            <person name="Lapidus A."/>
            <person name="Barry K."/>
            <person name="Detter J.C."/>
            <person name="Glavina del Rio T."/>
            <person name="Hammon N."/>
            <person name="Israni S."/>
            <person name="Dalin E."/>
            <person name="Tice H."/>
            <person name="Pitluck S."/>
            <person name="Brettin T."/>
            <person name="Bruce D."/>
            <person name="Han C."/>
            <person name="Tapia R."/>
            <person name="Gilna P."/>
            <person name="Kiss H."/>
            <person name="Schmutz J."/>
            <person name="Larimer F."/>
            <person name="Land M."/>
            <person name="Hauser L."/>
            <person name="Kyrpides N."/>
            <person name="Lykidis A."/>
            <person name="Richardson P."/>
        </authorList>
    </citation>
    <scope>NUCLEOTIDE SEQUENCE [LARGE SCALE GENOMIC DNA]</scope>
    <source>
        <strain evidence="4">OS217 / ATCC BAA-1090 / DSM 15013</strain>
    </source>
</reference>
<dbReference type="EMBL" id="CP000302">
    <property type="protein sequence ID" value="ABE54352.1"/>
    <property type="molecule type" value="Genomic_DNA"/>
</dbReference>
<evidence type="ECO:0000313" key="4">
    <source>
        <dbReference type="Proteomes" id="UP000001982"/>
    </source>
</evidence>
<evidence type="ECO:0000256" key="1">
    <source>
        <dbReference type="ARBA" id="ARBA00023125"/>
    </source>
</evidence>
<dbReference type="InterPro" id="IPR001387">
    <property type="entry name" value="Cro/C1-type_HTH"/>
</dbReference>
<dbReference type="KEGG" id="sdn:Sden_1064"/>